<organism evidence="12 13">
    <name type="scientific">Quillaja saponaria</name>
    <name type="common">Soap bark tree</name>
    <dbReference type="NCBI Taxonomy" id="32244"/>
    <lineage>
        <taxon>Eukaryota</taxon>
        <taxon>Viridiplantae</taxon>
        <taxon>Streptophyta</taxon>
        <taxon>Embryophyta</taxon>
        <taxon>Tracheophyta</taxon>
        <taxon>Spermatophyta</taxon>
        <taxon>Magnoliopsida</taxon>
        <taxon>eudicotyledons</taxon>
        <taxon>Gunneridae</taxon>
        <taxon>Pentapetalae</taxon>
        <taxon>rosids</taxon>
        <taxon>fabids</taxon>
        <taxon>Fabales</taxon>
        <taxon>Quillajaceae</taxon>
        <taxon>Quillaja</taxon>
    </lineage>
</organism>
<dbReference type="EC" id="2.3.2.27" evidence="10"/>
<dbReference type="GO" id="GO:0005737">
    <property type="term" value="C:cytoplasm"/>
    <property type="evidence" value="ECO:0007669"/>
    <property type="project" value="TreeGrafter"/>
</dbReference>
<evidence type="ECO:0000256" key="5">
    <source>
        <dbReference type="ARBA" id="ARBA00022771"/>
    </source>
</evidence>
<dbReference type="InterPro" id="IPR003126">
    <property type="entry name" value="Znf_UBR"/>
</dbReference>
<dbReference type="FunFam" id="2.10.110.30:FF:000002">
    <property type="entry name" value="Putative e3 ubiquitin-protein ligase ubr3"/>
    <property type="match status" value="1"/>
</dbReference>
<sequence>MVDKMEIESPLDYLRLDPQDRILRRLAQLGVPEEYLNGLQPGLVAFVKDNKTCIPQIVSAILPTDVEVEEVFKEAELGSEKLSEGPTMKKQFRQSMGWIQWLIFDGNPSAALTKLSEMTVGQRGVCGAVWGQNDIAYKCRTCGYDPTCAICVPCFENGNHIGHDYSVIYTGSGCCDCGDVTAWKREGFCSKHKGVEQIQPLSEEFAESVRPVLNALFSFWKGKLMSVETICVENPRASDCVAVRKKFANELTFVIVELLLGFCKTSESLLSFIARLLFSHTGLLDILVRAERFLIDVVVKKLHELLLKLLGEPIFKYEFAKVFLSYYPSVVSDVIKECSNRPLKYPLLSTFSVQIFTVPTLTPRLVKEMNLLAMLMGCLGDIFIYCAGEDGRLQVAKWEYLYEITLRVVEDIRFVMSHVVVPKYVTRDQQDISRTWMKLLAFVQGMNPQKRETGLHIEEENEIVHLPFILCHSIANIHTLLVVGAFSVASNGEADDEIFLSTSEQDRDDGDSLRHAKVGRLSQESSACNAVGRNNAIPCSSKGSDIKSDTFPHPKLPPSVLWLIYECLRAIENCLGVDNMSGLHSSLNSISGSNVSAFKRTLSKIRKGEYTFGRLASSTEDHGAHCSSHGYHAGDLESSKSTMHDDKLRITGEIDSVKTCNSAGFDDIEMEGECAVETGGTTFSEFV</sequence>
<dbReference type="AlphaFoldDB" id="A0AAD7L2G8"/>
<dbReference type="GO" id="GO:0016567">
    <property type="term" value="P:protein ubiquitination"/>
    <property type="evidence" value="ECO:0007669"/>
    <property type="project" value="UniProtKB-UniRule"/>
</dbReference>
<dbReference type="GO" id="GO:0061630">
    <property type="term" value="F:ubiquitin protein ligase activity"/>
    <property type="evidence" value="ECO:0007669"/>
    <property type="project" value="UniProtKB-UniRule"/>
</dbReference>
<dbReference type="KEGG" id="qsa:O6P43_026525"/>
<evidence type="ECO:0000256" key="6">
    <source>
        <dbReference type="ARBA" id="ARBA00022786"/>
    </source>
</evidence>
<keyword evidence="7 10" id="KW-0862">Zinc</keyword>
<gene>
    <name evidence="12" type="ORF">O6P43_026525</name>
</gene>
<keyword evidence="13" id="KW-1185">Reference proteome</keyword>
<dbReference type="Gene3D" id="2.10.110.30">
    <property type="match status" value="1"/>
</dbReference>
<keyword evidence="3 10" id="KW-0808">Transferase</keyword>
<proteinExistence type="inferred from homology"/>
<dbReference type="PANTHER" id="PTHR21497">
    <property type="entry name" value="UBIQUITIN LIGASE E3 ALPHA-RELATED"/>
    <property type="match status" value="1"/>
</dbReference>
<evidence type="ECO:0000256" key="4">
    <source>
        <dbReference type="ARBA" id="ARBA00022723"/>
    </source>
</evidence>
<evidence type="ECO:0000313" key="12">
    <source>
        <dbReference type="EMBL" id="KAJ7950319.1"/>
    </source>
</evidence>
<protein>
    <recommendedName>
        <fullName evidence="10">E3 ubiquitin-protein ligase</fullName>
        <ecNumber evidence="10">2.3.2.27</ecNumber>
    </recommendedName>
</protein>
<dbReference type="PANTHER" id="PTHR21497:SF53">
    <property type="entry name" value="E3 UBIQUITIN-PROTEIN LIGASE PRT6"/>
    <property type="match status" value="1"/>
</dbReference>
<evidence type="ECO:0000259" key="11">
    <source>
        <dbReference type="PROSITE" id="PS51157"/>
    </source>
</evidence>
<dbReference type="InterPro" id="IPR039164">
    <property type="entry name" value="UBR1-like"/>
</dbReference>
<evidence type="ECO:0000313" key="13">
    <source>
        <dbReference type="Proteomes" id="UP001163823"/>
    </source>
</evidence>
<feature type="domain" description="UBR-type" evidence="11">
    <location>
        <begin position="124"/>
        <end position="194"/>
    </location>
</feature>
<evidence type="ECO:0000256" key="8">
    <source>
        <dbReference type="ARBA" id="ARBA00046341"/>
    </source>
</evidence>
<evidence type="ECO:0000256" key="2">
    <source>
        <dbReference type="ARBA" id="ARBA00004906"/>
    </source>
</evidence>
<keyword evidence="4 10" id="KW-0479">Metal-binding</keyword>
<dbReference type="GO" id="GO:0008270">
    <property type="term" value="F:zinc ion binding"/>
    <property type="evidence" value="ECO:0007669"/>
    <property type="project" value="UniProtKB-UniRule"/>
</dbReference>
<comment type="similarity">
    <text evidence="8 10">Belongs to the E3 ubiquitin-protein ligase UBR1-like family.</text>
</comment>
<comment type="pathway">
    <text evidence="2 10">Protein modification; protein ubiquitination.</text>
</comment>
<dbReference type="Pfam" id="PF02207">
    <property type="entry name" value="zf-UBR"/>
    <property type="match status" value="1"/>
</dbReference>
<name>A0AAD7L2G8_QUISA</name>
<evidence type="ECO:0000256" key="3">
    <source>
        <dbReference type="ARBA" id="ARBA00022679"/>
    </source>
</evidence>
<comment type="catalytic activity">
    <reaction evidence="1 10">
        <text>S-ubiquitinyl-[E2 ubiquitin-conjugating enzyme]-L-cysteine + [acceptor protein]-L-lysine = [E2 ubiquitin-conjugating enzyme]-L-cysteine + N(6)-ubiquitinyl-[acceptor protein]-L-lysine.</text>
        <dbReference type="EC" id="2.3.2.27"/>
    </reaction>
</comment>
<evidence type="ECO:0000256" key="9">
    <source>
        <dbReference type="PROSITE-ProRule" id="PRU00508"/>
    </source>
</evidence>
<dbReference type="CDD" id="cd19673">
    <property type="entry name" value="UBR-box_UBR3"/>
    <property type="match status" value="1"/>
</dbReference>
<keyword evidence="5 10" id="KW-0863">Zinc-finger</keyword>
<keyword evidence="6 10" id="KW-0833">Ubl conjugation pathway</keyword>
<accession>A0AAD7L2G8</accession>
<evidence type="ECO:0000256" key="10">
    <source>
        <dbReference type="RuleBase" id="RU366018"/>
    </source>
</evidence>
<reference evidence="12" key="1">
    <citation type="journal article" date="2023" name="Science">
        <title>Elucidation of the pathway for biosynthesis of saponin adjuvants from the soapbark tree.</title>
        <authorList>
            <person name="Reed J."/>
            <person name="Orme A."/>
            <person name="El-Demerdash A."/>
            <person name="Owen C."/>
            <person name="Martin L.B.B."/>
            <person name="Misra R.C."/>
            <person name="Kikuchi S."/>
            <person name="Rejzek M."/>
            <person name="Martin A.C."/>
            <person name="Harkess A."/>
            <person name="Leebens-Mack J."/>
            <person name="Louveau T."/>
            <person name="Stephenson M.J."/>
            <person name="Osbourn A."/>
        </authorList>
    </citation>
    <scope>NUCLEOTIDE SEQUENCE</scope>
    <source>
        <strain evidence="12">S10</strain>
    </source>
</reference>
<dbReference type="GO" id="GO:0000151">
    <property type="term" value="C:ubiquitin ligase complex"/>
    <property type="evidence" value="ECO:0007669"/>
    <property type="project" value="TreeGrafter"/>
</dbReference>
<dbReference type="EMBL" id="JARAOO010000011">
    <property type="protein sequence ID" value="KAJ7950319.1"/>
    <property type="molecule type" value="Genomic_DNA"/>
</dbReference>
<evidence type="ECO:0000256" key="7">
    <source>
        <dbReference type="ARBA" id="ARBA00022833"/>
    </source>
</evidence>
<evidence type="ECO:0000256" key="1">
    <source>
        <dbReference type="ARBA" id="ARBA00000900"/>
    </source>
</evidence>
<dbReference type="Proteomes" id="UP001163823">
    <property type="component" value="Chromosome 11"/>
</dbReference>
<comment type="caution">
    <text evidence="12">The sequence shown here is derived from an EMBL/GenBank/DDBJ whole genome shotgun (WGS) entry which is preliminary data.</text>
</comment>
<comment type="function">
    <text evidence="10">Ubiquitin ligase protein which is a component of the N-end rule pathway. Recognizes and binds to proteins bearing specific N-terminal residues that are destabilizing according to the N-end rule, leading to their ubiquitination and subsequent degradation.</text>
</comment>
<dbReference type="SMART" id="SM00396">
    <property type="entry name" value="ZnF_UBR1"/>
    <property type="match status" value="1"/>
</dbReference>
<dbReference type="GO" id="GO:0071596">
    <property type="term" value="P:ubiquitin-dependent protein catabolic process via the N-end rule pathway"/>
    <property type="evidence" value="ECO:0007669"/>
    <property type="project" value="UniProtKB-UniRule"/>
</dbReference>
<dbReference type="PROSITE" id="PS51157">
    <property type="entry name" value="ZF_UBR"/>
    <property type="match status" value="1"/>
</dbReference>
<feature type="zinc finger region" description="UBR-type" evidence="9">
    <location>
        <begin position="124"/>
        <end position="194"/>
    </location>
</feature>